<evidence type="ECO:0000313" key="2">
    <source>
        <dbReference type="Proteomes" id="UP000467305"/>
    </source>
</evidence>
<dbReference type="EMBL" id="WAAU01000013">
    <property type="protein sequence ID" value="KAB1158314.1"/>
    <property type="molecule type" value="Genomic_DNA"/>
</dbReference>
<gene>
    <name evidence="1" type="ORF">F7018_09005</name>
</gene>
<reference evidence="1 2" key="1">
    <citation type="submission" date="2019-09" db="EMBL/GenBank/DDBJ databases">
        <authorList>
            <person name="Cao W.R."/>
        </authorList>
    </citation>
    <scope>NUCLEOTIDE SEQUENCE [LARGE SCALE GENOMIC DNA]</scope>
    <source>
        <strain evidence="2">a4</strain>
    </source>
</reference>
<keyword evidence="2" id="KW-1185">Reference proteome</keyword>
<comment type="caution">
    <text evidence="1">The sequence shown here is derived from an EMBL/GenBank/DDBJ whole genome shotgun (WGS) entry which is preliminary data.</text>
</comment>
<dbReference type="Proteomes" id="UP000467305">
    <property type="component" value="Unassembled WGS sequence"/>
</dbReference>
<proteinExistence type="predicted"/>
<accession>A0A7J5AL64</accession>
<dbReference type="RefSeq" id="WP_150899731.1">
    <property type="nucleotide sequence ID" value="NZ_WAAU01000013.1"/>
</dbReference>
<evidence type="ECO:0000313" key="1">
    <source>
        <dbReference type="EMBL" id="KAB1158314.1"/>
    </source>
</evidence>
<sequence length="174" mass="20820">MSNSFLELKRLTNESFQDYLIRIRKNNAFNHIPDEVLEQWMYPHFNQSFTIKNYSSINFYEVKFSLVELTTNQINKLTILNKFSSYVDMKSKHKSFESFSYLNPRDLNHWKNNKTWATPPIIIKPIDFPELDNTNIKTKKNHHLIEGHNRLGYFKSINSFSKLADTHKVFLIRK</sequence>
<name>A0A7J5AL64_9FLAO</name>
<dbReference type="AlphaFoldDB" id="A0A7J5AL64"/>
<dbReference type="OrthoDB" id="5918147at2"/>
<organism evidence="1 2">
    <name type="scientific">Tenacibaculum aiptasiae</name>
    <dbReference type="NCBI Taxonomy" id="426481"/>
    <lineage>
        <taxon>Bacteria</taxon>
        <taxon>Pseudomonadati</taxon>
        <taxon>Bacteroidota</taxon>
        <taxon>Flavobacteriia</taxon>
        <taxon>Flavobacteriales</taxon>
        <taxon>Flavobacteriaceae</taxon>
        <taxon>Tenacibaculum</taxon>
    </lineage>
</organism>
<protein>
    <submittedName>
        <fullName evidence="1">Uncharacterized protein</fullName>
    </submittedName>
</protein>